<feature type="zinc finger region" description="C3H1-type" evidence="6">
    <location>
        <begin position="1"/>
        <end position="28"/>
    </location>
</feature>
<feature type="compositionally biased region" description="Low complexity" evidence="7">
    <location>
        <begin position="69"/>
        <end position="93"/>
    </location>
</feature>
<dbReference type="Proteomes" id="UP001140206">
    <property type="component" value="Chromosome 2"/>
</dbReference>
<keyword evidence="4 6" id="KW-0862">Zinc</keyword>
<dbReference type="InterPro" id="IPR045072">
    <property type="entry name" value="MKRN-like"/>
</dbReference>
<reference evidence="10" key="1">
    <citation type="submission" date="2022-08" db="EMBL/GenBank/DDBJ databases">
        <authorList>
            <person name="Marques A."/>
        </authorList>
    </citation>
    <scope>NUCLEOTIDE SEQUENCE</scope>
    <source>
        <strain evidence="10">RhyPub2mFocal</strain>
        <tissue evidence="10">Leaves</tissue>
    </source>
</reference>
<keyword evidence="1" id="KW-0808">Transferase</keyword>
<dbReference type="PROSITE" id="PS50089">
    <property type="entry name" value="ZF_RING_2"/>
    <property type="match status" value="1"/>
</dbReference>
<dbReference type="Gene3D" id="3.30.40.10">
    <property type="entry name" value="Zinc/RING finger domain, C3HC4 (zinc finger)"/>
    <property type="match status" value="1"/>
</dbReference>
<dbReference type="Pfam" id="PF00642">
    <property type="entry name" value="zf-CCCH"/>
    <property type="match status" value="2"/>
</dbReference>
<dbReference type="Pfam" id="PF14608">
    <property type="entry name" value="zf-CCCH_2"/>
    <property type="match status" value="2"/>
</dbReference>
<dbReference type="InterPro" id="IPR036855">
    <property type="entry name" value="Znf_CCCH_sf"/>
</dbReference>
<feature type="domain" description="RING-type" evidence="8">
    <location>
        <begin position="184"/>
        <end position="243"/>
    </location>
</feature>
<dbReference type="CDD" id="cd16521">
    <property type="entry name" value="RING-HC_MKRN"/>
    <property type="match status" value="1"/>
</dbReference>
<dbReference type="GO" id="GO:0061630">
    <property type="term" value="F:ubiquitin protein ligase activity"/>
    <property type="evidence" value="ECO:0007669"/>
    <property type="project" value="InterPro"/>
</dbReference>
<dbReference type="SUPFAM" id="SSF90229">
    <property type="entry name" value="CCCH zinc finger"/>
    <property type="match status" value="2"/>
</dbReference>
<evidence type="ECO:0000259" key="8">
    <source>
        <dbReference type="PROSITE" id="PS50089"/>
    </source>
</evidence>
<evidence type="ECO:0000313" key="10">
    <source>
        <dbReference type="EMBL" id="KAJ4793886.1"/>
    </source>
</evidence>
<feature type="zinc finger region" description="C3H1-type" evidence="6">
    <location>
        <begin position="272"/>
        <end position="301"/>
    </location>
</feature>
<feature type="domain" description="C3H1-type" evidence="9">
    <location>
        <begin position="115"/>
        <end position="142"/>
    </location>
</feature>
<dbReference type="PANTHER" id="PTHR11224:SF10">
    <property type="entry name" value="IP09428P-RELATED"/>
    <property type="match status" value="1"/>
</dbReference>
<feature type="domain" description="C3H1-type" evidence="9">
    <location>
        <begin position="1"/>
        <end position="28"/>
    </location>
</feature>
<feature type="zinc finger region" description="C3H1-type" evidence="6">
    <location>
        <begin position="115"/>
        <end position="142"/>
    </location>
</feature>
<evidence type="ECO:0000256" key="5">
    <source>
        <dbReference type="ARBA" id="ARBA00023125"/>
    </source>
</evidence>
<name>A0AAV8FSQ1_9POAL</name>
<evidence type="ECO:0000259" key="9">
    <source>
        <dbReference type="PROSITE" id="PS50103"/>
    </source>
</evidence>
<feature type="domain" description="C3H1-type" evidence="9">
    <location>
        <begin position="29"/>
        <end position="56"/>
    </location>
</feature>
<evidence type="ECO:0000256" key="6">
    <source>
        <dbReference type="PROSITE-ProRule" id="PRU00723"/>
    </source>
</evidence>
<dbReference type="InterPro" id="IPR017907">
    <property type="entry name" value="Znf_RING_CS"/>
</dbReference>
<dbReference type="Gene3D" id="1.20.120.1350">
    <property type="entry name" value="Pneumovirus matrix protein 2 (M2), zinc-binding domain"/>
    <property type="match status" value="1"/>
</dbReference>
<keyword evidence="11" id="KW-1185">Reference proteome</keyword>
<evidence type="ECO:0000256" key="7">
    <source>
        <dbReference type="SAM" id="MobiDB-lite"/>
    </source>
</evidence>
<protein>
    <submittedName>
        <fullName evidence="10">E3 ubiquitin-protein ligase makorin</fullName>
    </submittedName>
</protein>
<feature type="region of interest" description="Disordered" evidence="7">
    <location>
        <begin position="56"/>
        <end position="109"/>
    </location>
</feature>
<dbReference type="InterPro" id="IPR001841">
    <property type="entry name" value="Znf_RING"/>
</dbReference>
<dbReference type="InterPro" id="IPR000571">
    <property type="entry name" value="Znf_CCCH"/>
</dbReference>
<organism evidence="10 11">
    <name type="scientific">Rhynchospora pubera</name>
    <dbReference type="NCBI Taxonomy" id="906938"/>
    <lineage>
        <taxon>Eukaryota</taxon>
        <taxon>Viridiplantae</taxon>
        <taxon>Streptophyta</taxon>
        <taxon>Embryophyta</taxon>
        <taxon>Tracheophyta</taxon>
        <taxon>Spermatophyta</taxon>
        <taxon>Magnoliopsida</taxon>
        <taxon>Liliopsida</taxon>
        <taxon>Poales</taxon>
        <taxon>Cyperaceae</taxon>
        <taxon>Cyperoideae</taxon>
        <taxon>Rhynchosporeae</taxon>
        <taxon>Rhynchospora</taxon>
    </lineage>
</organism>
<evidence type="ECO:0000256" key="4">
    <source>
        <dbReference type="ARBA" id="ARBA00022833"/>
    </source>
</evidence>
<dbReference type="SMART" id="SM00184">
    <property type="entry name" value="RING"/>
    <property type="match status" value="1"/>
</dbReference>
<dbReference type="PROSITE" id="PS50103">
    <property type="entry name" value="ZF_C3H1"/>
    <property type="match status" value="4"/>
</dbReference>
<dbReference type="SUPFAM" id="SSF57850">
    <property type="entry name" value="RING/U-box"/>
    <property type="match status" value="1"/>
</dbReference>
<dbReference type="InterPro" id="IPR018957">
    <property type="entry name" value="Znf_C3HC4_RING-type"/>
</dbReference>
<dbReference type="GO" id="GO:0008270">
    <property type="term" value="F:zinc ion binding"/>
    <property type="evidence" value="ECO:0007669"/>
    <property type="project" value="UniProtKB-KW"/>
</dbReference>
<dbReference type="PROSITE" id="PS00518">
    <property type="entry name" value="ZF_RING_1"/>
    <property type="match status" value="1"/>
</dbReference>
<dbReference type="GO" id="GO:0003677">
    <property type="term" value="F:DNA binding"/>
    <property type="evidence" value="ECO:0007669"/>
    <property type="project" value="UniProtKB-KW"/>
</dbReference>
<keyword evidence="3 6" id="KW-0863">Zinc-finger</keyword>
<keyword evidence="2 6" id="KW-0479">Metal-binding</keyword>
<keyword evidence="5" id="KW-0238">DNA-binding</keyword>
<accession>A0AAV8FSQ1</accession>
<dbReference type="PANTHER" id="PTHR11224">
    <property type="entry name" value="MAKORIN-RELATED"/>
    <property type="match status" value="1"/>
</dbReference>
<proteinExistence type="predicted"/>
<gene>
    <name evidence="10" type="ORF">LUZ62_045132</name>
</gene>
<dbReference type="GO" id="GO:0000209">
    <property type="term" value="P:protein polyubiquitination"/>
    <property type="evidence" value="ECO:0007669"/>
    <property type="project" value="InterPro"/>
</dbReference>
<dbReference type="Pfam" id="PF00097">
    <property type="entry name" value="zf-C3HC4"/>
    <property type="match status" value="1"/>
</dbReference>
<evidence type="ECO:0000256" key="3">
    <source>
        <dbReference type="ARBA" id="ARBA00022771"/>
    </source>
</evidence>
<feature type="domain" description="C3H1-type" evidence="9">
    <location>
        <begin position="272"/>
        <end position="301"/>
    </location>
</feature>
<evidence type="ECO:0000313" key="11">
    <source>
        <dbReference type="Proteomes" id="UP001140206"/>
    </source>
</evidence>
<dbReference type="Gene3D" id="3.30.1370.210">
    <property type="match status" value="1"/>
</dbReference>
<comment type="caution">
    <text evidence="10">The sequence shown here is derived from an EMBL/GenBank/DDBJ whole genome shotgun (WGS) entry which is preliminary data.</text>
</comment>
<evidence type="ECO:0000256" key="1">
    <source>
        <dbReference type="ARBA" id="ARBA00022679"/>
    </source>
</evidence>
<dbReference type="EMBL" id="JAMFTS010000002">
    <property type="protein sequence ID" value="KAJ4793886.1"/>
    <property type="molecule type" value="Genomic_DNA"/>
</dbReference>
<dbReference type="AlphaFoldDB" id="A0AAV8FSQ1"/>
<evidence type="ECO:0000256" key="2">
    <source>
        <dbReference type="ARBA" id="ARBA00022723"/>
    </source>
</evidence>
<dbReference type="InterPro" id="IPR013083">
    <property type="entry name" value="Znf_RING/FYVE/PHD"/>
</dbReference>
<sequence>MSKRILCKFYMHGACLKGEYCEFSHDRNDPPNNICTFYQRGVCSYGARCRYDHVKTSRSQPTTAPPLPVQSSSRPSASYPSVPSPSSHSPVQPAWSPESHIHSEEQQTGSVPVKPEELPICSFAAAGSCPYGDTCMRMHGHSCPICGKQCLHPYRPEEREEHLKLCQKNNSRLEALRKSQDIECSVCLERVLSKPTAVERKFGLLSECDHPFCVSCIRNWRSNSQQDSGIDVNQAVRACPICRRLSYYVIPSVIWYFSKEEKLEIIESYKAKLKSIDCKYFDFGNGSCPFGSSCFYKHAYRDGSLEEIKLRHVDADEGNTVIVKMIRSVLSLSLSLNIFSLLSSSVFLGHNKTLKYNLLSLRKSNIS</sequence>
<dbReference type="SMART" id="SM00356">
    <property type="entry name" value="ZnF_C3H1"/>
    <property type="match status" value="4"/>
</dbReference>
<feature type="zinc finger region" description="C3H1-type" evidence="6">
    <location>
        <begin position="29"/>
        <end position="56"/>
    </location>
</feature>